<evidence type="ECO:0000256" key="11">
    <source>
        <dbReference type="ARBA" id="ARBA00023115"/>
    </source>
</evidence>
<dbReference type="EC" id="4.1.1.19" evidence="5"/>
<accession>A0ABT5E9L9</accession>
<keyword evidence="12 15" id="KW-0456">Lyase</keyword>
<evidence type="ECO:0000256" key="1">
    <source>
        <dbReference type="ARBA" id="ARBA00001933"/>
    </source>
</evidence>
<comment type="cofactor">
    <cofactor evidence="2">
        <name>Mg(2+)</name>
        <dbReference type="ChEBI" id="CHEBI:18420"/>
    </cofactor>
</comment>
<keyword evidence="8" id="KW-0460">Magnesium</keyword>
<evidence type="ECO:0000256" key="7">
    <source>
        <dbReference type="ARBA" id="ARBA00022793"/>
    </source>
</evidence>
<dbReference type="PROSITE" id="PS00879">
    <property type="entry name" value="ODR_DC_2_2"/>
    <property type="match status" value="1"/>
</dbReference>
<comment type="similarity">
    <text evidence="4">Belongs to the Orn/Lys/Arg decarboxylase class-II family. SpeA subfamily.</text>
</comment>
<comment type="caution">
    <text evidence="15">The sequence shown here is derived from an EMBL/GenBank/DDBJ whole genome shotgun (WGS) entry which is preliminary data.</text>
</comment>
<dbReference type="PRINTS" id="PR01180">
    <property type="entry name" value="ARGDCRBXLASE"/>
</dbReference>
<dbReference type="RefSeq" id="WP_272091084.1">
    <property type="nucleotide sequence ID" value="NZ_JAQNDL010000003.1"/>
</dbReference>
<evidence type="ECO:0000256" key="3">
    <source>
        <dbReference type="ARBA" id="ARBA00002257"/>
    </source>
</evidence>
<dbReference type="InterPro" id="IPR022644">
    <property type="entry name" value="De-COase2_N"/>
</dbReference>
<evidence type="ECO:0000256" key="6">
    <source>
        <dbReference type="ARBA" id="ARBA00022723"/>
    </source>
</evidence>
<dbReference type="InterPro" id="IPR022657">
    <property type="entry name" value="De-COase2_CS"/>
</dbReference>
<dbReference type="CDD" id="cd06830">
    <property type="entry name" value="PLPDE_III_ADC"/>
    <property type="match status" value="1"/>
</dbReference>
<keyword evidence="6" id="KW-0479">Metal-binding</keyword>
<reference evidence="15 16" key="1">
    <citation type="submission" date="2022-11" db="EMBL/GenBank/DDBJ databases">
        <title>Minimal conservation of predation-associated metabolite biosynthetic gene clusters underscores biosynthetic potential of Myxococcota including descriptions for ten novel species: Archangium lansinium sp. nov., Myxococcus landrumus sp. nov., Nannocystis bai.</title>
        <authorList>
            <person name="Ahearne A."/>
            <person name="Stevens C."/>
            <person name="Dowd S."/>
        </authorList>
    </citation>
    <scope>NUCLEOTIDE SEQUENCE [LARGE SCALE GENOMIC DNA]</scope>
    <source>
        <strain evidence="15 16">BB15-2</strain>
    </source>
</reference>
<dbReference type="SUPFAM" id="SSF50621">
    <property type="entry name" value="Alanine racemase C-terminal domain-like"/>
    <property type="match status" value="1"/>
</dbReference>
<dbReference type="Pfam" id="PF02784">
    <property type="entry name" value="Orn_Arg_deC_N"/>
    <property type="match status" value="1"/>
</dbReference>
<evidence type="ECO:0000256" key="12">
    <source>
        <dbReference type="ARBA" id="ARBA00023239"/>
    </source>
</evidence>
<dbReference type="InterPro" id="IPR000183">
    <property type="entry name" value="Orn/DAP/Arg_de-COase"/>
</dbReference>
<dbReference type="EMBL" id="JAQNDL010000003">
    <property type="protein sequence ID" value="MDC0722557.1"/>
    <property type="molecule type" value="Genomic_DNA"/>
</dbReference>
<keyword evidence="9" id="KW-0663">Pyridoxal phosphate</keyword>
<keyword evidence="7" id="KW-0210">Decarboxylase</keyword>
<dbReference type="InterPro" id="IPR029066">
    <property type="entry name" value="PLP-binding_barrel"/>
</dbReference>
<evidence type="ECO:0000259" key="13">
    <source>
        <dbReference type="Pfam" id="PF02784"/>
    </source>
</evidence>
<evidence type="ECO:0000256" key="9">
    <source>
        <dbReference type="ARBA" id="ARBA00022898"/>
    </source>
</evidence>
<feature type="domain" description="Arginine decarboxylase helical bundle" evidence="14">
    <location>
        <begin position="400"/>
        <end position="481"/>
    </location>
</feature>
<keyword evidence="10" id="KW-0745">Spermidine biosynthesis</keyword>
<evidence type="ECO:0000313" key="15">
    <source>
        <dbReference type="EMBL" id="MDC0722557.1"/>
    </source>
</evidence>
<evidence type="ECO:0000256" key="2">
    <source>
        <dbReference type="ARBA" id="ARBA00001946"/>
    </source>
</evidence>
<comment type="function">
    <text evidence="3">Catalyzes the biosynthesis of agmatine from arginine.</text>
</comment>
<dbReference type="Gene3D" id="3.20.20.10">
    <property type="entry name" value="Alanine racemase"/>
    <property type="match status" value="1"/>
</dbReference>
<dbReference type="PANTHER" id="PTHR43295:SF9">
    <property type="entry name" value="BIOSYNTHETIC ARGININE DECARBOXYLASE"/>
    <property type="match status" value="1"/>
</dbReference>
<dbReference type="PIRSF" id="PIRSF001336">
    <property type="entry name" value="Arg_decrbxlase"/>
    <property type="match status" value="1"/>
</dbReference>
<dbReference type="InterPro" id="IPR009006">
    <property type="entry name" value="Ala_racemase/Decarboxylase_C"/>
</dbReference>
<dbReference type="Proteomes" id="UP001221686">
    <property type="component" value="Unassembled WGS sequence"/>
</dbReference>
<comment type="cofactor">
    <cofactor evidence="1">
        <name>pyridoxal 5'-phosphate</name>
        <dbReference type="ChEBI" id="CHEBI:597326"/>
    </cofactor>
</comment>
<keyword evidence="11" id="KW-0620">Polyamine biosynthesis</keyword>
<evidence type="ECO:0000256" key="4">
    <source>
        <dbReference type="ARBA" id="ARBA00008357"/>
    </source>
</evidence>
<dbReference type="PRINTS" id="PR01179">
    <property type="entry name" value="ODADCRBXLASE"/>
</dbReference>
<evidence type="ECO:0000259" key="14">
    <source>
        <dbReference type="Pfam" id="PF17810"/>
    </source>
</evidence>
<evidence type="ECO:0000256" key="5">
    <source>
        <dbReference type="ARBA" id="ARBA00012426"/>
    </source>
</evidence>
<organism evidence="15 16">
    <name type="scientific">Nannocystis bainbridge</name>
    <dbReference type="NCBI Taxonomy" id="2995303"/>
    <lineage>
        <taxon>Bacteria</taxon>
        <taxon>Pseudomonadati</taxon>
        <taxon>Myxococcota</taxon>
        <taxon>Polyangia</taxon>
        <taxon>Nannocystales</taxon>
        <taxon>Nannocystaceae</taxon>
        <taxon>Nannocystis</taxon>
    </lineage>
</organism>
<dbReference type="GO" id="GO:0008792">
    <property type="term" value="F:arginine decarboxylase activity"/>
    <property type="evidence" value="ECO:0007669"/>
    <property type="project" value="UniProtKB-EC"/>
</dbReference>
<evidence type="ECO:0000256" key="8">
    <source>
        <dbReference type="ARBA" id="ARBA00022842"/>
    </source>
</evidence>
<dbReference type="Gene3D" id="1.20.58.930">
    <property type="match status" value="1"/>
</dbReference>
<dbReference type="Pfam" id="PF17810">
    <property type="entry name" value="Arg_decarb_HB"/>
    <property type="match status" value="1"/>
</dbReference>
<dbReference type="InterPro" id="IPR040634">
    <property type="entry name" value="Arg_decarb_HB"/>
</dbReference>
<name>A0ABT5E9L9_9BACT</name>
<gene>
    <name evidence="15" type="primary">speA</name>
    <name evidence="15" type="ORF">POL25_37055</name>
</gene>
<evidence type="ECO:0000313" key="16">
    <source>
        <dbReference type="Proteomes" id="UP001221686"/>
    </source>
</evidence>
<feature type="domain" description="Orn/DAP/Arg decarboxylase 2 N-terminal" evidence="13">
    <location>
        <begin position="124"/>
        <end position="376"/>
    </location>
</feature>
<keyword evidence="16" id="KW-1185">Reference proteome</keyword>
<dbReference type="Gene3D" id="2.40.37.10">
    <property type="entry name" value="Lyase, Ornithine Decarboxylase, Chain A, domain 1"/>
    <property type="match status" value="1"/>
</dbReference>
<sequence length="669" mass="75021">MSQTTEADVVKPAAPVAVEVPAGLEPDASKRSAQALALAVETSFKRYGINRWGSAFIRSNGEGHLVFAAPNSPAVDLYALSQELARRGIRTPYVVRFPTMIENQMGTLKDGFAKAIADNSYEGKHIGVYPLKVNQRRSVVDTVVKAREKFNYGLEAGSKPELLLAMAQPPLKGSLLVCNGYKDREFMRMAFHAAELGHHVIIVLESTREVRRYLDVYQEQDWTAKPEVGMRAKLYSRGSGRWQSSGGESSKFGLTTNELLGVVRELTAAGMVEQLSLLHFHIGSQITQIKRIKTAVREGARIYAEMQQLAPRLRYLDLGGGIGVDYDGSRTSYPSSANYSLEEYASQVVFEVIEACREVGARQPTLLTESGRVVVANHAVTIADLREVQGELMPVPEPAEDEHRLVHELRNTLESLNIKNVEEYFHDAIDYRDECLQLFSRGYLSLQDRASAEGLFGRIRNKVKQIVEAMQHPPEEIVDFLGKAHQKYLVNFSIFQSIPDAWSIDQVFPAAPLSRHGEKPTINAQIVDITCDSDGCVETFAHPDENMPYLPLHEQRRGSDEKYYLGFFMTGAYQDSLGNVHNLFARCHEVILRNPDDDMVLPGSERVELGENLTFEIKMGATCEDVLSSMDFDVERMIRWLRDRHLAVETTLGESWLLGVLQSYPYLSR</sequence>
<proteinExistence type="inferred from homology"/>
<protein>
    <recommendedName>
        <fullName evidence="5">arginine decarboxylase</fullName>
        <ecNumber evidence="5">4.1.1.19</ecNumber>
    </recommendedName>
</protein>
<dbReference type="PANTHER" id="PTHR43295">
    <property type="entry name" value="ARGININE DECARBOXYLASE"/>
    <property type="match status" value="1"/>
</dbReference>
<dbReference type="SUPFAM" id="SSF51419">
    <property type="entry name" value="PLP-binding barrel"/>
    <property type="match status" value="1"/>
</dbReference>
<evidence type="ECO:0000256" key="10">
    <source>
        <dbReference type="ARBA" id="ARBA00023066"/>
    </source>
</evidence>
<dbReference type="NCBIfam" id="NF003763">
    <property type="entry name" value="PRK05354.1"/>
    <property type="match status" value="1"/>
</dbReference>
<dbReference type="InterPro" id="IPR002985">
    <property type="entry name" value="Arg_decrbxlase"/>
</dbReference>